<dbReference type="PANTHER" id="PTHR22925">
    <property type="entry name" value="GLYCOSYL HYDROLASE 43 FAMILY MEMBER"/>
    <property type="match status" value="1"/>
</dbReference>
<organism evidence="5 6">
    <name type="scientific">Zymoseptoria tritici (strain ST99CH_3D7)</name>
    <dbReference type="NCBI Taxonomy" id="1276538"/>
    <lineage>
        <taxon>Eukaryota</taxon>
        <taxon>Fungi</taxon>
        <taxon>Dikarya</taxon>
        <taxon>Ascomycota</taxon>
        <taxon>Pezizomycotina</taxon>
        <taxon>Dothideomycetes</taxon>
        <taxon>Dothideomycetidae</taxon>
        <taxon>Mycosphaerellales</taxon>
        <taxon>Mycosphaerellaceae</taxon>
        <taxon>Zymoseptoria</taxon>
    </lineage>
</organism>
<dbReference type="AlphaFoldDB" id="A0A1X7RPZ9"/>
<keyword evidence="3 4" id="KW-0326">Glycosidase</keyword>
<gene>
    <name evidence="5" type="ORF">ZT3D7_G4644</name>
</gene>
<reference evidence="5 6" key="1">
    <citation type="submission" date="2016-06" db="EMBL/GenBank/DDBJ databases">
        <authorList>
            <person name="Kjaerup R.B."/>
            <person name="Dalgaard T.S."/>
            <person name="Juul-Madsen H.R."/>
        </authorList>
    </citation>
    <scope>NUCLEOTIDE SEQUENCE [LARGE SCALE GENOMIC DNA]</scope>
</reference>
<evidence type="ECO:0000256" key="3">
    <source>
        <dbReference type="ARBA" id="ARBA00023295"/>
    </source>
</evidence>
<sequence length="458" mass="49825">MTALLFLLPLSNAATFFPLLNMTDTSGNLIQAHGGNIIRSADSSDSNWYWFGEDKSTGGTFQGVNCYSSPDLTTWTAQGHVLSPISGSNISSSNIVERPKVIYNDKNKEYVMWFHGDTSNYGAAWTGVATSKTVNGPYTWKGNFNPLGQQSRDMTIYKDPSTSIAYLIFATNGNADFEIASLDEDYYNAVKSEYTFKGVFQEAPGVFLIDGTYYLLFSPQDGWTPTDNGYHTAPSMSGPWSATTLLSPKGTYAYLTQNAYDITIKGTQATTYLYLGDHWNAAQLGSSTYAFYPVTYDPSKKSLSLHYTSGWTLDLESGTVADLPFDTISAADSTTPKEQLVDCASTDCPGGKAAKVTPSATKFTFTWPTTGKAGKKVVYIQYTYNGPKNAFKHARANVDGVEVTGWAALETTRGSGFSQRAPLTMEVKGGSEVELEVLDLGSGEEVLVEGVLVYEDTR</sequence>
<dbReference type="CDD" id="cd18821">
    <property type="entry name" value="GH43_Pc3Gal43A-like"/>
    <property type="match status" value="1"/>
</dbReference>
<evidence type="ECO:0000256" key="4">
    <source>
        <dbReference type="RuleBase" id="RU361187"/>
    </source>
</evidence>
<protein>
    <recommendedName>
        <fullName evidence="7">CBM6 domain-containing protein</fullName>
    </recommendedName>
</protein>
<dbReference type="Gene3D" id="2.115.10.20">
    <property type="entry name" value="Glycosyl hydrolase domain, family 43"/>
    <property type="match status" value="1"/>
</dbReference>
<dbReference type="SUPFAM" id="SSF75005">
    <property type="entry name" value="Arabinanase/levansucrase/invertase"/>
    <property type="match status" value="1"/>
</dbReference>
<keyword evidence="6" id="KW-1185">Reference proteome</keyword>
<evidence type="ECO:0008006" key="7">
    <source>
        <dbReference type="Google" id="ProtNLM"/>
    </source>
</evidence>
<dbReference type="InterPro" id="IPR006710">
    <property type="entry name" value="Glyco_hydro_43"/>
</dbReference>
<dbReference type="InterPro" id="IPR023296">
    <property type="entry name" value="Glyco_hydro_beta-prop_sf"/>
</dbReference>
<dbReference type="GO" id="GO:0004553">
    <property type="term" value="F:hydrolase activity, hydrolyzing O-glycosyl compounds"/>
    <property type="evidence" value="ECO:0007669"/>
    <property type="project" value="InterPro"/>
</dbReference>
<keyword evidence="2 4" id="KW-0378">Hydrolase</keyword>
<dbReference type="EMBL" id="LT853695">
    <property type="protein sequence ID" value="SMQ49493.1"/>
    <property type="molecule type" value="Genomic_DNA"/>
</dbReference>
<proteinExistence type="inferred from homology"/>
<accession>A0A1X7RPZ9</accession>
<dbReference type="Proteomes" id="UP000215127">
    <property type="component" value="Chromosome 4"/>
</dbReference>
<evidence type="ECO:0000256" key="1">
    <source>
        <dbReference type="ARBA" id="ARBA00009865"/>
    </source>
</evidence>
<evidence type="ECO:0000313" key="5">
    <source>
        <dbReference type="EMBL" id="SMQ49493.1"/>
    </source>
</evidence>
<dbReference type="GO" id="GO:0005975">
    <property type="term" value="P:carbohydrate metabolic process"/>
    <property type="evidence" value="ECO:0007669"/>
    <property type="project" value="InterPro"/>
</dbReference>
<dbReference type="STRING" id="1276538.A0A1X7RPZ9"/>
<comment type="similarity">
    <text evidence="1 4">Belongs to the glycosyl hydrolase 43 family.</text>
</comment>
<name>A0A1X7RPZ9_ZYMT9</name>
<dbReference type="PANTHER" id="PTHR22925:SF3">
    <property type="entry name" value="GLYCOSYL HYDROLASE FAMILY PROTEIN 43"/>
    <property type="match status" value="1"/>
</dbReference>
<evidence type="ECO:0000256" key="2">
    <source>
        <dbReference type="ARBA" id="ARBA00022801"/>
    </source>
</evidence>
<dbReference type="Pfam" id="PF04616">
    <property type="entry name" value="Glyco_hydro_43"/>
    <property type="match status" value="1"/>
</dbReference>
<evidence type="ECO:0000313" key="6">
    <source>
        <dbReference type="Proteomes" id="UP000215127"/>
    </source>
</evidence>